<dbReference type="InterPro" id="IPR002738">
    <property type="entry name" value="RNase_P_p30"/>
</dbReference>
<dbReference type="GO" id="GO:0001682">
    <property type="term" value="P:tRNA 5'-leader removal"/>
    <property type="evidence" value="ECO:0007669"/>
    <property type="project" value="UniProtKB-UniRule"/>
</dbReference>
<proteinExistence type="inferred from homology"/>
<gene>
    <name evidence="6" type="primary">rnp3</name>
    <name evidence="7" type="ORF">EA472_00650</name>
</gene>
<accession>A0A3N6NT33</accession>
<evidence type="ECO:0000256" key="6">
    <source>
        <dbReference type="HAMAP-Rule" id="MF_00756"/>
    </source>
</evidence>
<dbReference type="GO" id="GO:0004526">
    <property type="term" value="F:ribonuclease P activity"/>
    <property type="evidence" value="ECO:0007669"/>
    <property type="project" value="UniProtKB-UniRule"/>
</dbReference>
<evidence type="ECO:0000256" key="3">
    <source>
        <dbReference type="ARBA" id="ARBA00022722"/>
    </source>
</evidence>
<keyword evidence="2 6" id="KW-0819">tRNA processing</keyword>
<dbReference type="EC" id="3.1.26.5" evidence="6"/>
<evidence type="ECO:0000256" key="2">
    <source>
        <dbReference type="ARBA" id="ARBA00022694"/>
    </source>
</evidence>
<organism evidence="7 8">
    <name type="scientific">Natrarchaeobius chitinivorans</name>
    <dbReference type="NCBI Taxonomy" id="1679083"/>
    <lineage>
        <taxon>Archaea</taxon>
        <taxon>Methanobacteriati</taxon>
        <taxon>Methanobacteriota</taxon>
        <taxon>Stenosarchaea group</taxon>
        <taxon>Halobacteria</taxon>
        <taxon>Halobacteriales</taxon>
        <taxon>Natrialbaceae</taxon>
        <taxon>Natrarchaeobius</taxon>
    </lineage>
</organism>
<dbReference type="Proteomes" id="UP000281431">
    <property type="component" value="Unassembled WGS sequence"/>
</dbReference>
<keyword evidence="1 6" id="KW-0963">Cytoplasm</keyword>
<dbReference type="EMBL" id="REFZ01000001">
    <property type="protein sequence ID" value="RQH03523.1"/>
    <property type="molecule type" value="Genomic_DNA"/>
</dbReference>
<evidence type="ECO:0000313" key="8">
    <source>
        <dbReference type="Proteomes" id="UP000281431"/>
    </source>
</evidence>
<evidence type="ECO:0000256" key="1">
    <source>
        <dbReference type="ARBA" id="ARBA00022490"/>
    </source>
</evidence>
<evidence type="ECO:0000256" key="4">
    <source>
        <dbReference type="ARBA" id="ARBA00022759"/>
    </source>
</evidence>
<comment type="subcellular location">
    <subcellularLocation>
        <location evidence="6">Cytoplasm</location>
    </subcellularLocation>
</comment>
<keyword evidence="8" id="KW-1185">Reference proteome</keyword>
<sequence length="234" mass="25479">MYEAVHAHPDGESTVARFAKTAADYGYEGVVVRNHSSARASYDADRIGEEYGIDVVSGVEIRAENPQQASGAVGNFRTDETIVAVEGGTTALNRFAVENDKVDVLAGPMAREGDVNHVVAKAAIDNGVRLEFDLGSVLRDHGGRRVRAIQDLGKLEEIVDYYDAPYVVSATPRSHLELRAPRELVALGETIGLSASFVEAGLEEWGMLAERNRCVQSDSFIEPGVERGRYEENR</sequence>
<reference evidence="7 8" key="1">
    <citation type="submission" date="2018-10" db="EMBL/GenBank/DDBJ databases">
        <title>Natrarchaeobius chitinivorans gen. nov., sp. nov., and Natrarchaeobius haloalkaliphilus sp. nov., alkaliphilic, chitin-utilizing haloarchaea from hypersaline alkaline lakes.</title>
        <authorList>
            <person name="Sorokin D.Y."/>
            <person name="Elcheninov A.G."/>
            <person name="Kostrikina N.A."/>
            <person name="Bale N.J."/>
            <person name="Sinninghe Damste J.S."/>
            <person name="Khijniak T.V."/>
            <person name="Kublanov I.V."/>
            <person name="Toshchakov S.V."/>
        </authorList>
    </citation>
    <scope>NUCLEOTIDE SEQUENCE [LARGE SCALE GENOMIC DNA]</scope>
    <source>
        <strain evidence="7 8">AArcht7</strain>
    </source>
</reference>
<dbReference type="SUPFAM" id="SSF89550">
    <property type="entry name" value="PHP domain-like"/>
    <property type="match status" value="1"/>
</dbReference>
<dbReference type="OrthoDB" id="85765at2157"/>
<comment type="similarity">
    <text evidence="6">Belongs to the eukaryotic/archaeal RNase P protein component 3 family.</text>
</comment>
<dbReference type="AlphaFoldDB" id="A0A3N6NT33"/>
<evidence type="ECO:0000313" key="7">
    <source>
        <dbReference type="EMBL" id="RQH03523.1"/>
    </source>
</evidence>
<evidence type="ECO:0000256" key="5">
    <source>
        <dbReference type="ARBA" id="ARBA00022801"/>
    </source>
</evidence>
<comment type="subunit">
    <text evidence="6">Consists of a catalytic RNA component and at least 4-5 protein subunits.</text>
</comment>
<dbReference type="InterPro" id="IPR016195">
    <property type="entry name" value="Pol/histidinol_Pase-like"/>
</dbReference>
<comment type="catalytic activity">
    <reaction evidence="6">
        <text>Endonucleolytic cleavage of RNA, removing 5'-extranucleotides from tRNA precursor.</text>
        <dbReference type="EC" id="3.1.26.5"/>
    </reaction>
</comment>
<dbReference type="GO" id="GO:0030677">
    <property type="term" value="C:ribonuclease P complex"/>
    <property type="evidence" value="ECO:0007669"/>
    <property type="project" value="UniProtKB-UniRule"/>
</dbReference>
<keyword evidence="5 6" id="KW-0378">Hydrolase</keyword>
<protein>
    <recommendedName>
        <fullName evidence="6">Ribonuclease P protein component 3</fullName>
        <shortName evidence="6">RNase P component 3</shortName>
        <ecNumber evidence="6">3.1.26.5</ecNumber>
    </recommendedName>
    <alternativeName>
        <fullName evidence="6">Rpp30</fullName>
    </alternativeName>
</protein>
<dbReference type="HAMAP" id="MF_00756">
    <property type="entry name" value="RNase_P_3"/>
    <property type="match status" value="1"/>
</dbReference>
<dbReference type="Gene3D" id="3.20.20.140">
    <property type="entry name" value="Metal-dependent hydrolases"/>
    <property type="match status" value="1"/>
</dbReference>
<dbReference type="Pfam" id="PF01876">
    <property type="entry name" value="RNase_P_p30"/>
    <property type="match status" value="1"/>
</dbReference>
<keyword evidence="4 6" id="KW-0255">Endonuclease</keyword>
<dbReference type="InterPro" id="IPR023539">
    <property type="entry name" value="RNase_P_comp-3_arc"/>
</dbReference>
<comment type="function">
    <text evidence="6">Part of ribonuclease P, a protein complex that generates mature tRNA molecules by cleaving their 5'-ends.</text>
</comment>
<name>A0A3N6NT33_NATCH</name>
<keyword evidence="3 6" id="KW-0540">Nuclease</keyword>
<comment type="caution">
    <text evidence="7">The sequence shown here is derived from an EMBL/GenBank/DDBJ whole genome shotgun (WGS) entry which is preliminary data.</text>
</comment>
<dbReference type="GO" id="GO:0005737">
    <property type="term" value="C:cytoplasm"/>
    <property type="evidence" value="ECO:0007669"/>
    <property type="project" value="UniProtKB-SubCell"/>
</dbReference>